<dbReference type="AlphaFoldDB" id="A0AB34GLR4"/>
<protein>
    <submittedName>
        <fullName evidence="1">Uncharacterized protein</fullName>
    </submittedName>
</protein>
<evidence type="ECO:0000313" key="2">
    <source>
        <dbReference type="Proteomes" id="UP001159641"/>
    </source>
</evidence>
<comment type="caution">
    <text evidence="1">The sequence shown here is derived from an EMBL/GenBank/DDBJ whole genome shotgun (WGS) entry which is preliminary data.</text>
</comment>
<dbReference type="Proteomes" id="UP001159641">
    <property type="component" value="Unassembled WGS sequence"/>
</dbReference>
<organism evidence="1 2">
    <name type="scientific">Eschrichtius robustus</name>
    <name type="common">California gray whale</name>
    <name type="synonym">Eschrichtius gibbosus</name>
    <dbReference type="NCBI Taxonomy" id="9764"/>
    <lineage>
        <taxon>Eukaryota</taxon>
        <taxon>Metazoa</taxon>
        <taxon>Chordata</taxon>
        <taxon>Craniata</taxon>
        <taxon>Vertebrata</taxon>
        <taxon>Euteleostomi</taxon>
        <taxon>Mammalia</taxon>
        <taxon>Eutheria</taxon>
        <taxon>Laurasiatheria</taxon>
        <taxon>Artiodactyla</taxon>
        <taxon>Whippomorpha</taxon>
        <taxon>Cetacea</taxon>
        <taxon>Mysticeti</taxon>
        <taxon>Eschrichtiidae</taxon>
        <taxon>Eschrichtius</taxon>
    </lineage>
</organism>
<keyword evidence="2" id="KW-1185">Reference proteome</keyword>
<gene>
    <name evidence="1" type="ORF">J1605_011071</name>
</gene>
<evidence type="ECO:0000313" key="1">
    <source>
        <dbReference type="EMBL" id="KAJ8781472.1"/>
    </source>
</evidence>
<dbReference type="EMBL" id="JAIQCJ010002146">
    <property type="protein sequence ID" value="KAJ8781472.1"/>
    <property type="molecule type" value="Genomic_DNA"/>
</dbReference>
<accession>A0AB34GLR4</accession>
<reference evidence="1 2" key="1">
    <citation type="submission" date="2022-11" db="EMBL/GenBank/DDBJ databases">
        <title>Whole genome sequence of Eschrichtius robustus ER-17-0199.</title>
        <authorList>
            <person name="Bruniche-Olsen A."/>
            <person name="Black A.N."/>
            <person name="Fields C.J."/>
            <person name="Walden K."/>
            <person name="Dewoody J.A."/>
        </authorList>
    </citation>
    <scope>NUCLEOTIDE SEQUENCE [LARGE SCALE GENOMIC DNA]</scope>
    <source>
        <strain evidence="1">ER-17-0199</strain>
        <tissue evidence="1">Blubber</tissue>
    </source>
</reference>
<name>A0AB34GLR4_ESCRO</name>
<proteinExistence type="predicted"/>
<sequence>MALKEEELEGAELEVVAEVLSAVPPPYLSSVTAAVSLVIMLRTVTFSMTSVTTVGQVATSPKTVLSLSERDSSAVTPVADQGIWPVIVTIRRGRSATLVANMATFRNTAPESSATVVARPATWPSTAINCSKRSKVNCYRWADLDI</sequence>